<accession>A0A5J5AMS7</accession>
<reference evidence="1 2" key="1">
    <citation type="submission" date="2019-09" db="EMBL/GenBank/DDBJ databases">
        <title>A chromosome-level genome assembly of the Chinese tupelo Nyssa sinensis.</title>
        <authorList>
            <person name="Yang X."/>
            <person name="Kang M."/>
            <person name="Yang Y."/>
            <person name="Xiong H."/>
            <person name="Wang M."/>
            <person name="Zhang Z."/>
            <person name="Wang Z."/>
            <person name="Wu H."/>
            <person name="Ma T."/>
            <person name="Liu J."/>
            <person name="Xi Z."/>
        </authorList>
    </citation>
    <scope>NUCLEOTIDE SEQUENCE [LARGE SCALE GENOMIC DNA]</scope>
    <source>
        <strain evidence="1">J267</strain>
        <tissue evidence="1">Leaf</tissue>
    </source>
</reference>
<dbReference type="Proteomes" id="UP000325577">
    <property type="component" value="Linkage Group LG19"/>
</dbReference>
<proteinExistence type="predicted"/>
<gene>
    <name evidence="1" type="ORF">F0562_032336</name>
</gene>
<name>A0A5J5AMS7_9ASTE</name>
<organism evidence="1 2">
    <name type="scientific">Nyssa sinensis</name>
    <dbReference type="NCBI Taxonomy" id="561372"/>
    <lineage>
        <taxon>Eukaryota</taxon>
        <taxon>Viridiplantae</taxon>
        <taxon>Streptophyta</taxon>
        <taxon>Embryophyta</taxon>
        <taxon>Tracheophyta</taxon>
        <taxon>Spermatophyta</taxon>
        <taxon>Magnoliopsida</taxon>
        <taxon>eudicotyledons</taxon>
        <taxon>Gunneridae</taxon>
        <taxon>Pentapetalae</taxon>
        <taxon>asterids</taxon>
        <taxon>Cornales</taxon>
        <taxon>Nyssaceae</taxon>
        <taxon>Nyssa</taxon>
    </lineage>
</organism>
<protein>
    <submittedName>
        <fullName evidence="1">Uncharacterized protein</fullName>
    </submittedName>
</protein>
<evidence type="ECO:0000313" key="1">
    <source>
        <dbReference type="EMBL" id="KAA8532303.1"/>
    </source>
</evidence>
<keyword evidence="2" id="KW-1185">Reference proteome</keyword>
<dbReference type="AlphaFoldDB" id="A0A5J5AMS7"/>
<sequence>MGSNRRDHIVLICAFLSSDLHHRRPPSPSPSLTVPLLPLTNREAPPSIAKHHLRLPCRRHSRISISGGKALHLRLPLLLTIGSRTIFNSSDAAANGARLPISLSGLVSRELNRGKPDAERGCSVEEIRAVGLRSELEEEGRGPVFFCGPPLARKKKRAERDASRAFSAPVDMALSAAAPSSSLTL</sequence>
<evidence type="ECO:0000313" key="2">
    <source>
        <dbReference type="Proteomes" id="UP000325577"/>
    </source>
</evidence>
<dbReference type="EMBL" id="CM018042">
    <property type="protein sequence ID" value="KAA8532303.1"/>
    <property type="molecule type" value="Genomic_DNA"/>
</dbReference>